<dbReference type="PROSITE" id="PS50005">
    <property type="entry name" value="TPR"/>
    <property type="match status" value="5"/>
</dbReference>
<dbReference type="SMART" id="SM00028">
    <property type="entry name" value="TPR"/>
    <property type="match status" value="11"/>
</dbReference>
<feature type="repeat" description="TPR" evidence="3">
    <location>
        <begin position="408"/>
        <end position="441"/>
    </location>
</feature>
<feature type="repeat" description="TPR" evidence="3">
    <location>
        <begin position="374"/>
        <end position="407"/>
    </location>
</feature>
<dbReference type="SUPFAM" id="SSF53756">
    <property type="entry name" value="UDP-Glycosyltransferase/glycogen phosphorylase"/>
    <property type="match status" value="1"/>
</dbReference>
<evidence type="ECO:0000256" key="3">
    <source>
        <dbReference type="PROSITE-ProRule" id="PRU00339"/>
    </source>
</evidence>
<dbReference type="Proteomes" id="UP000240638">
    <property type="component" value="Unassembled WGS sequence"/>
</dbReference>
<evidence type="ECO:0000256" key="2">
    <source>
        <dbReference type="ARBA" id="ARBA00022803"/>
    </source>
</evidence>
<feature type="region of interest" description="Disordered" evidence="4">
    <location>
        <begin position="1"/>
        <end position="33"/>
    </location>
</feature>
<dbReference type="Pfam" id="PF13424">
    <property type="entry name" value="TPR_12"/>
    <property type="match status" value="1"/>
</dbReference>
<dbReference type="AlphaFoldDB" id="A0A2T3Y0Z4"/>
<dbReference type="InterPro" id="IPR051685">
    <property type="entry name" value="Ycf3/AcsC/BcsC/TPR_MFPF"/>
</dbReference>
<dbReference type="Gene3D" id="3.40.50.2000">
    <property type="entry name" value="Glycogen Phosphorylase B"/>
    <property type="match status" value="1"/>
</dbReference>
<evidence type="ECO:0000313" key="5">
    <source>
        <dbReference type="EMBL" id="PTB22443.1"/>
    </source>
</evidence>
<feature type="repeat" description="TPR" evidence="3">
    <location>
        <begin position="102"/>
        <end position="135"/>
    </location>
</feature>
<dbReference type="InterPro" id="IPR011990">
    <property type="entry name" value="TPR-like_helical_dom_sf"/>
</dbReference>
<organism evidence="5 6">
    <name type="scientific">Trinickia symbiotica</name>
    <dbReference type="NCBI Taxonomy" id="863227"/>
    <lineage>
        <taxon>Bacteria</taxon>
        <taxon>Pseudomonadati</taxon>
        <taxon>Pseudomonadota</taxon>
        <taxon>Betaproteobacteria</taxon>
        <taxon>Burkholderiales</taxon>
        <taxon>Burkholderiaceae</taxon>
        <taxon>Trinickia</taxon>
    </lineage>
</organism>
<dbReference type="InterPro" id="IPR019734">
    <property type="entry name" value="TPR_rpt"/>
</dbReference>
<dbReference type="PROSITE" id="PS50293">
    <property type="entry name" value="TPR_REGION"/>
    <property type="match status" value="1"/>
</dbReference>
<dbReference type="Pfam" id="PF13432">
    <property type="entry name" value="TPR_16"/>
    <property type="match status" value="4"/>
</dbReference>
<proteinExistence type="predicted"/>
<dbReference type="EMBL" id="PYUC01000001">
    <property type="protein sequence ID" value="PTB22443.1"/>
    <property type="molecule type" value="Genomic_DNA"/>
</dbReference>
<feature type="repeat" description="TPR" evidence="3">
    <location>
        <begin position="204"/>
        <end position="237"/>
    </location>
</feature>
<reference evidence="5 6" key="1">
    <citation type="submission" date="2018-03" db="EMBL/GenBank/DDBJ databases">
        <title>Whole genome analyses suggest that Burkholderia sensu lato contains two further novel genera in the rhizoxinica-symbiotica group Mycetohabitans gen. nov., and Trinickia gen. nov.: implications for the evolution of diazotrophy and nodulation in the Burkholderiaceae.</title>
        <authorList>
            <person name="Estrada De Los Santos P."/>
            <person name="Palmer M."/>
            <person name="Chavez-Ramirez B."/>
            <person name="Steenkamp E.T."/>
            <person name="Hirsch A.M."/>
            <person name="Manyaka P."/>
            <person name="Maluk M."/>
            <person name="Lafos M."/>
            <person name="Crook M."/>
            <person name="Gross E."/>
            <person name="Simon M.F."/>
            <person name="Bueno Dos Reis Junior F."/>
            <person name="Poole P.S."/>
            <person name="Venter S.N."/>
            <person name="James E.K."/>
        </authorList>
    </citation>
    <scope>NUCLEOTIDE SEQUENCE [LARGE SCALE GENOMIC DNA]</scope>
    <source>
        <strain evidence="5 6">JPY-366</strain>
    </source>
</reference>
<dbReference type="SUPFAM" id="SSF48439">
    <property type="entry name" value="Protein prenylyltransferase"/>
    <property type="match status" value="1"/>
</dbReference>
<dbReference type="Pfam" id="PF13176">
    <property type="entry name" value="TPR_7"/>
    <property type="match status" value="1"/>
</dbReference>
<evidence type="ECO:0000313" key="6">
    <source>
        <dbReference type="Proteomes" id="UP000240638"/>
    </source>
</evidence>
<gene>
    <name evidence="5" type="ORF">C9I57_01245</name>
</gene>
<feature type="compositionally biased region" description="Gly residues" evidence="4">
    <location>
        <begin position="1"/>
        <end position="10"/>
    </location>
</feature>
<dbReference type="SUPFAM" id="SSF48452">
    <property type="entry name" value="TPR-like"/>
    <property type="match status" value="2"/>
</dbReference>
<protein>
    <submittedName>
        <fullName evidence="5">Uncharacterized protein</fullName>
    </submittedName>
</protein>
<keyword evidence="1" id="KW-0677">Repeat</keyword>
<dbReference type="PANTHER" id="PTHR44943">
    <property type="entry name" value="CELLULOSE SYNTHASE OPERON PROTEIN C"/>
    <property type="match status" value="1"/>
</dbReference>
<dbReference type="PANTHER" id="PTHR44943:SF8">
    <property type="entry name" value="TPR REPEAT-CONTAINING PROTEIN MJ0263"/>
    <property type="match status" value="1"/>
</dbReference>
<accession>A0A2T3Y0Z4</accession>
<comment type="caution">
    <text evidence="5">The sequence shown here is derived from an EMBL/GenBank/DDBJ whole genome shotgun (WGS) entry which is preliminary data.</text>
</comment>
<sequence>MMGAGSGSRGRGAHPLPPSRQAGEGAGTRNMSTAVSSALRHARALHERGALADAERGYREVLTVDPDHAEALHLLGVLHFQHGRMNDADVAMRRSIERTPSALSLANHASVLISLGRRDEALARLEAALSLNPSHLRALLLRAGVLSDLGRHIEAVAAYDCLLAVAPTLVEALWRRAAALFALQRHAEALECCDRALAVDDRSFEANHQRAQILRDMGRFAEALEHYDRALAVMPNSAEILLMRGLTLADLGRLNEALASLNEAIAGRPDFVDALYNSAVMLERLGRYQEALARCERAVALDGRHAGALANRGNALFGLARDTEALASYDASLGVAPDFIEVHCNRARVLTRLKRETEALESCDRAIMLNDRYAPAWFTRGRVLQRLHRYDEALVSYDHALVIDPSDKLAHFQRGNSLRSLMRHEDALAAYDRVLAMDPENIATNFTKAFVYLQTGDFERGWPAYEWRWREDQVGTFKRVFAQPLWLGEESIEGKTILLHAEQGLGDTLQFCRYVKFVKALGARVVIEVQAALKSLLADVAGADQVVGYGEPLPPFDVHCPLLSLPLVFRTDLASIPSDVPYLRARPEHVAKWQSRLGERTRARIGIAWSGNPNHLDDHNRSIPLENLLPLLTDEVEWISIQKVVRDDDMSVLEASSIRHFGDELGSFVDTAGLVQCLDCIVTVDTSVAHLAGALGKPLWMMLPYLPDWRWLLDREDNPWYPSARLFRQAHAGDWKDVFDRIKTALRSVANSAAAALST</sequence>
<name>A0A2T3Y0Z4_9BURK</name>
<feature type="repeat" description="TPR" evidence="3">
    <location>
        <begin position="238"/>
        <end position="271"/>
    </location>
</feature>
<evidence type="ECO:0000256" key="1">
    <source>
        <dbReference type="ARBA" id="ARBA00022737"/>
    </source>
</evidence>
<keyword evidence="2 3" id="KW-0802">TPR repeat</keyword>
<dbReference type="Gene3D" id="1.25.40.10">
    <property type="entry name" value="Tetratricopeptide repeat domain"/>
    <property type="match status" value="6"/>
</dbReference>
<evidence type="ECO:0000256" key="4">
    <source>
        <dbReference type="SAM" id="MobiDB-lite"/>
    </source>
</evidence>